<keyword evidence="2" id="KW-1185">Reference proteome</keyword>
<organism evidence="1 2">
    <name type="scientific">Ferroacidibacillus organovorans</name>
    <dbReference type="NCBI Taxonomy" id="1765683"/>
    <lineage>
        <taxon>Bacteria</taxon>
        <taxon>Bacillati</taxon>
        <taxon>Bacillota</taxon>
        <taxon>Bacilli</taxon>
        <taxon>Bacillales</taxon>
        <taxon>Alicyclobacillaceae</taxon>
        <taxon>Ferroacidibacillus</taxon>
    </lineage>
</organism>
<evidence type="ECO:0000313" key="1">
    <source>
        <dbReference type="EMBL" id="OPG16129.1"/>
    </source>
</evidence>
<evidence type="ECO:0008006" key="3">
    <source>
        <dbReference type="Google" id="ProtNLM"/>
    </source>
</evidence>
<dbReference type="InterPro" id="IPR014202">
    <property type="entry name" value="Spore_II_R"/>
</dbReference>
<dbReference type="RefSeq" id="WP_079290725.1">
    <property type="nucleotide sequence ID" value="NZ_MWPS01000022.1"/>
</dbReference>
<reference evidence="1 2" key="1">
    <citation type="submission" date="2017-02" db="EMBL/GenBank/DDBJ databases">
        <title>Draft genome of Acidibacillus ferrooxidans Huett2.</title>
        <authorList>
            <person name="Schopf S."/>
        </authorList>
    </citation>
    <scope>NUCLEOTIDE SEQUENCE [LARGE SCALE GENOMIC DNA]</scope>
    <source>
        <strain evidence="1 2">Huett2</strain>
    </source>
</reference>
<dbReference type="EMBL" id="MWPS01000022">
    <property type="protein sequence ID" value="OPG16129.1"/>
    <property type="molecule type" value="Genomic_DNA"/>
</dbReference>
<dbReference type="Proteomes" id="UP000190229">
    <property type="component" value="Unassembled WGS sequence"/>
</dbReference>
<dbReference type="AlphaFoldDB" id="A0A1V4ET82"/>
<name>A0A1V4ET82_9BACL</name>
<proteinExistence type="predicted"/>
<evidence type="ECO:0000313" key="2">
    <source>
        <dbReference type="Proteomes" id="UP000190229"/>
    </source>
</evidence>
<comment type="caution">
    <text evidence="1">The sequence shown here is derived from an EMBL/GenBank/DDBJ whole genome shotgun (WGS) entry which is preliminary data.</text>
</comment>
<accession>A0A1V4ET82</accession>
<sequence>MRRGVIFTFVGVCLFGLLHQFSFRPLFALASLPSSPLPANAIRIRIIANSNTPHDQRVKLAIRDRVLTFLSQHLPKHLTYSQTALEIQRDISKINPLIHDDLNHMGITYNSTTTFGMTWFPRKFYGNHVFPAGNYEALRIVLGKGQGHNWWCVIFPQLCYVAMNAHAIPRTGAFPQTPPLAVTSITEPNGKRIPVQLRLAIVDYGQQWLSIAELQIHLLWVHLQRTL</sequence>
<protein>
    <recommendedName>
        <fullName evidence="3">Stage II sporulation protein R</fullName>
    </recommendedName>
</protein>
<gene>
    <name evidence="1" type="ORF">B2M26_08800</name>
</gene>
<dbReference type="Pfam" id="PF09551">
    <property type="entry name" value="Spore_II_R"/>
    <property type="match status" value="1"/>
</dbReference>